<accession>A0ABU3T102</accession>
<reference evidence="2 3" key="1">
    <citation type="submission" date="2023-10" db="EMBL/GenBank/DDBJ databases">
        <title>Glaciecola aquimarina strain GGW-M5 nov., isolated from a coastal seawater.</title>
        <authorList>
            <person name="Bayburt H."/>
            <person name="Kim J.M."/>
            <person name="Choi B.J."/>
            <person name="Jeon C.O."/>
        </authorList>
    </citation>
    <scope>NUCLEOTIDE SEQUENCE [LARGE SCALE GENOMIC DNA]</scope>
    <source>
        <strain evidence="2 3">KCTC 32108</strain>
    </source>
</reference>
<dbReference type="EMBL" id="JAWDIO010000002">
    <property type="protein sequence ID" value="MDU0355933.1"/>
    <property type="molecule type" value="Genomic_DNA"/>
</dbReference>
<gene>
    <name evidence="2" type="ORF">RS130_20395</name>
</gene>
<organism evidence="2 3">
    <name type="scientific">Paraglaciecola aquimarina</name>
    <dbReference type="NCBI Taxonomy" id="1235557"/>
    <lineage>
        <taxon>Bacteria</taxon>
        <taxon>Pseudomonadati</taxon>
        <taxon>Pseudomonadota</taxon>
        <taxon>Gammaproteobacteria</taxon>
        <taxon>Alteromonadales</taxon>
        <taxon>Alteromonadaceae</taxon>
        <taxon>Paraglaciecola</taxon>
    </lineage>
</organism>
<keyword evidence="3" id="KW-1185">Reference proteome</keyword>
<feature type="transmembrane region" description="Helical" evidence="1">
    <location>
        <begin position="45"/>
        <end position="70"/>
    </location>
</feature>
<dbReference type="Proteomes" id="UP001247805">
    <property type="component" value="Unassembled WGS sequence"/>
</dbReference>
<sequence length="87" mass="9731">MSVKIIHYAKPIATSVKTIVESAFIEFSIGVICTALAFYTYGSAVVLFVSSAVIAITCWLLTLYNIYMVIQDLRLESLKRSQAKLRH</sequence>
<keyword evidence="1" id="KW-0812">Transmembrane</keyword>
<name>A0ABU3T102_9ALTE</name>
<evidence type="ECO:0000256" key="1">
    <source>
        <dbReference type="SAM" id="Phobius"/>
    </source>
</evidence>
<protein>
    <submittedName>
        <fullName evidence="2">Uncharacterized protein</fullName>
    </submittedName>
</protein>
<keyword evidence="1" id="KW-1133">Transmembrane helix</keyword>
<evidence type="ECO:0000313" key="2">
    <source>
        <dbReference type="EMBL" id="MDU0355933.1"/>
    </source>
</evidence>
<evidence type="ECO:0000313" key="3">
    <source>
        <dbReference type="Proteomes" id="UP001247805"/>
    </source>
</evidence>
<keyword evidence="1" id="KW-0472">Membrane</keyword>
<comment type="caution">
    <text evidence="2">The sequence shown here is derived from an EMBL/GenBank/DDBJ whole genome shotgun (WGS) entry which is preliminary data.</text>
</comment>
<proteinExistence type="predicted"/>
<dbReference type="RefSeq" id="WP_316027448.1">
    <property type="nucleotide sequence ID" value="NZ_JAWDIO010000002.1"/>
</dbReference>
<feature type="transmembrane region" description="Helical" evidence="1">
    <location>
        <begin position="20"/>
        <end position="39"/>
    </location>
</feature>